<comment type="subcellular location">
    <subcellularLocation>
        <location evidence="1">Cell membrane</location>
        <topology evidence="1">Multi-pass membrane protein</topology>
    </subcellularLocation>
</comment>
<evidence type="ECO:0000256" key="1">
    <source>
        <dbReference type="ARBA" id="ARBA00004651"/>
    </source>
</evidence>
<feature type="transmembrane region" description="Helical" evidence="6">
    <location>
        <begin position="243"/>
        <end position="262"/>
    </location>
</feature>
<accession>A0ABW0W4V0</accession>
<reference evidence="8" key="1">
    <citation type="journal article" date="2019" name="Int. J. Syst. Evol. Microbiol.">
        <title>The Global Catalogue of Microorganisms (GCM) 10K type strain sequencing project: providing services to taxonomists for standard genome sequencing and annotation.</title>
        <authorList>
            <consortium name="The Broad Institute Genomics Platform"/>
            <consortium name="The Broad Institute Genome Sequencing Center for Infectious Disease"/>
            <person name="Wu L."/>
            <person name="Ma J."/>
        </authorList>
    </citation>
    <scope>NUCLEOTIDE SEQUENCE [LARGE SCALE GENOMIC DNA]</scope>
    <source>
        <strain evidence="8">CGMCC 1.3240</strain>
    </source>
</reference>
<evidence type="ECO:0000256" key="5">
    <source>
        <dbReference type="ARBA" id="ARBA00023136"/>
    </source>
</evidence>
<evidence type="ECO:0000256" key="4">
    <source>
        <dbReference type="ARBA" id="ARBA00022989"/>
    </source>
</evidence>
<dbReference type="Proteomes" id="UP001596047">
    <property type="component" value="Unassembled WGS sequence"/>
</dbReference>
<feature type="transmembrane region" description="Helical" evidence="6">
    <location>
        <begin position="36"/>
        <end position="56"/>
    </location>
</feature>
<protein>
    <submittedName>
        <fullName evidence="7">Branched-chain amino acid ABC transporter permease</fullName>
    </submittedName>
</protein>
<name>A0ABW0W4V0_9BACL</name>
<evidence type="ECO:0000313" key="8">
    <source>
        <dbReference type="Proteomes" id="UP001596047"/>
    </source>
</evidence>
<keyword evidence="2" id="KW-1003">Cell membrane</keyword>
<feature type="transmembrane region" description="Helical" evidence="6">
    <location>
        <begin position="115"/>
        <end position="133"/>
    </location>
</feature>
<keyword evidence="5 6" id="KW-0472">Membrane</keyword>
<evidence type="ECO:0000256" key="6">
    <source>
        <dbReference type="SAM" id="Phobius"/>
    </source>
</evidence>
<dbReference type="InterPro" id="IPR001851">
    <property type="entry name" value="ABC_transp_permease"/>
</dbReference>
<keyword evidence="8" id="KW-1185">Reference proteome</keyword>
<keyword evidence="3 6" id="KW-0812">Transmembrane</keyword>
<dbReference type="PANTHER" id="PTHR30482">
    <property type="entry name" value="HIGH-AFFINITY BRANCHED-CHAIN AMINO ACID TRANSPORT SYSTEM PERMEASE"/>
    <property type="match status" value="1"/>
</dbReference>
<proteinExistence type="predicted"/>
<feature type="transmembrane region" description="Helical" evidence="6">
    <location>
        <begin position="63"/>
        <end position="80"/>
    </location>
</feature>
<dbReference type="EMBL" id="JBHSOW010000095">
    <property type="protein sequence ID" value="MFC5652292.1"/>
    <property type="molecule type" value="Genomic_DNA"/>
</dbReference>
<gene>
    <name evidence="7" type="ORF">ACFPYJ_24895</name>
</gene>
<evidence type="ECO:0000313" key="7">
    <source>
        <dbReference type="EMBL" id="MFC5652292.1"/>
    </source>
</evidence>
<feature type="transmembrane region" description="Helical" evidence="6">
    <location>
        <begin position="269"/>
        <end position="287"/>
    </location>
</feature>
<feature type="transmembrane region" description="Helical" evidence="6">
    <location>
        <begin position="211"/>
        <end position="237"/>
    </location>
</feature>
<evidence type="ECO:0000256" key="2">
    <source>
        <dbReference type="ARBA" id="ARBA00022475"/>
    </source>
</evidence>
<feature type="transmembrane region" description="Helical" evidence="6">
    <location>
        <begin position="293"/>
        <end position="321"/>
    </location>
</feature>
<keyword evidence="4 6" id="KW-1133">Transmembrane helix</keyword>
<dbReference type="PANTHER" id="PTHR30482:SF10">
    <property type="entry name" value="HIGH-AFFINITY BRANCHED-CHAIN AMINO ACID TRANSPORT PROTEIN BRAE"/>
    <property type="match status" value="1"/>
</dbReference>
<comment type="caution">
    <text evidence="7">The sequence shown here is derived from an EMBL/GenBank/DDBJ whole genome shotgun (WGS) entry which is preliminary data.</text>
</comment>
<dbReference type="InterPro" id="IPR043428">
    <property type="entry name" value="LivM-like"/>
</dbReference>
<dbReference type="RefSeq" id="WP_379190929.1">
    <property type="nucleotide sequence ID" value="NZ_JBHSOW010000095.1"/>
</dbReference>
<feature type="transmembrane region" description="Helical" evidence="6">
    <location>
        <begin position="86"/>
        <end position="108"/>
    </location>
</feature>
<dbReference type="Pfam" id="PF02653">
    <property type="entry name" value="BPD_transp_2"/>
    <property type="match status" value="1"/>
</dbReference>
<sequence>MKIKMNTENMIATLLFLFLIVYPLMTSAYKVLNLASFLSMVFISLSVALIWGYAGIFSSGQSLFFGIGGYFYGILMLNVTQPSFTLVAFILGVVVAGLVSWLLGYIIFYGGVNDMFVGLITLCVTLAIETFMAQTAGPEWKIGNVSLGGYNGINSIPTISIGSFSLVGNNLYYFILILLLVVYISLRLLVVSRWGYALIAIRENRERSKMFGYNVPFIQTMVFALGGALASLSGILYACWGGYMTPSTMSLSAATLPVVLVAAGGRKNLTAGMIFTLIYLWFAQYLSANGNQYALVILGLLLLVVILLLPQGMLVALFNWLDSLKLRPKARASYEINPVKEVLHEK</sequence>
<organism evidence="7 8">
    <name type="scientific">Paenibacillus solisilvae</name>
    <dbReference type="NCBI Taxonomy" id="2486751"/>
    <lineage>
        <taxon>Bacteria</taxon>
        <taxon>Bacillati</taxon>
        <taxon>Bacillota</taxon>
        <taxon>Bacilli</taxon>
        <taxon>Bacillales</taxon>
        <taxon>Paenibacillaceae</taxon>
        <taxon>Paenibacillus</taxon>
    </lineage>
</organism>
<feature type="transmembrane region" description="Helical" evidence="6">
    <location>
        <begin position="171"/>
        <end position="190"/>
    </location>
</feature>
<evidence type="ECO:0000256" key="3">
    <source>
        <dbReference type="ARBA" id="ARBA00022692"/>
    </source>
</evidence>
<dbReference type="CDD" id="cd06581">
    <property type="entry name" value="TM_PBP1_LivM_like"/>
    <property type="match status" value="1"/>
</dbReference>